<dbReference type="PANTHER" id="PTHR43244:SF1">
    <property type="entry name" value="5,10-METHYLENETETRAHYDROMETHANOPTERIN REDUCTASE"/>
    <property type="match status" value="1"/>
</dbReference>
<dbReference type="SUPFAM" id="SSF51679">
    <property type="entry name" value="Bacterial luciferase-like"/>
    <property type="match status" value="1"/>
</dbReference>
<dbReference type="Proteomes" id="UP000019141">
    <property type="component" value="Unassembled WGS sequence"/>
</dbReference>
<dbReference type="PANTHER" id="PTHR43244">
    <property type="match status" value="1"/>
</dbReference>
<accession>W4LHF3</accession>
<proteinExistence type="predicted"/>
<dbReference type="AlphaFoldDB" id="W4LHF3"/>
<protein>
    <recommendedName>
        <fullName evidence="2">Luciferase-like domain-containing protein</fullName>
    </recommendedName>
</protein>
<evidence type="ECO:0000313" key="3">
    <source>
        <dbReference type="EMBL" id="ETW97538.1"/>
    </source>
</evidence>
<organism evidence="3 4">
    <name type="scientific">Entotheonella factor</name>
    <dbReference type="NCBI Taxonomy" id="1429438"/>
    <lineage>
        <taxon>Bacteria</taxon>
        <taxon>Pseudomonadati</taxon>
        <taxon>Nitrospinota/Tectimicrobiota group</taxon>
        <taxon>Candidatus Tectimicrobiota</taxon>
        <taxon>Candidatus Entotheonellia</taxon>
        <taxon>Candidatus Entotheonellales</taxon>
        <taxon>Candidatus Entotheonellaceae</taxon>
        <taxon>Candidatus Entotheonella</taxon>
    </lineage>
</organism>
<gene>
    <name evidence="3" type="ORF">ETSY1_22280</name>
</gene>
<dbReference type="HOGENOM" id="CLU_027853_7_1_7"/>
<comment type="caution">
    <text evidence="3">The sequence shown here is derived from an EMBL/GenBank/DDBJ whole genome shotgun (WGS) entry which is preliminary data.</text>
</comment>
<feature type="domain" description="Luciferase-like" evidence="2">
    <location>
        <begin position="13"/>
        <end position="247"/>
    </location>
</feature>
<keyword evidence="4" id="KW-1185">Reference proteome</keyword>
<reference evidence="3 4" key="1">
    <citation type="journal article" date="2014" name="Nature">
        <title>An environmental bacterial taxon with a large and distinct metabolic repertoire.</title>
        <authorList>
            <person name="Wilson M.C."/>
            <person name="Mori T."/>
            <person name="Ruckert C."/>
            <person name="Uria A.R."/>
            <person name="Helf M.J."/>
            <person name="Takada K."/>
            <person name="Gernert C."/>
            <person name="Steffens U.A."/>
            <person name="Heycke N."/>
            <person name="Schmitt S."/>
            <person name="Rinke C."/>
            <person name="Helfrich E.J."/>
            <person name="Brachmann A.O."/>
            <person name="Gurgui C."/>
            <person name="Wakimoto T."/>
            <person name="Kracht M."/>
            <person name="Crusemann M."/>
            <person name="Hentschel U."/>
            <person name="Abe I."/>
            <person name="Matsunaga S."/>
            <person name="Kalinowski J."/>
            <person name="Takeyama H."/>
            <person name="Piel J."/>
        </authorList>
    </citation>
    <scope>NUCLEOTIDE SEQUENCE [LARGE SCALE GENOMIC DNA]</scope>
    <source>
        <strain evidence="4">TSY1</strain>
    </source>
</reference>
<sequence>MKLTVEFPSVSYREGPAGVGQLAKAIEDIGYDQLDIFDHVVMGFPIEGRDGRYGAKMPILEALMTLSYAAALTSTIGLGTEVLVLPQRQPVLVAKQVSTLDTLSGGRVRLGIGIGWQPSEFEALSENFRTRGKRTDEAIELLRACWRDEQIDHDGKYYTSVAMGMEPKPPQGGNLPIWIGGGSEAAFERVGKYGDGWLSSQVRDADDAKRAMDAIQKAASAAGRDPEALGWQGQIAPPPRPGDTEAKMYYADLDRVAKRVADLKDMGFEWAAVNATAVFQSGARSVEAMIEALGNIHDRLRSEVGR</sequence>
<dbReference type="GO" id="GO:0016705">
    <property type="term" value="F:oxidoreductase activity, acting on paired donors, with incorporation or reduction of molecular oxygen"/>
    <property type="evidence" value="ECO:0007669"/>
    <property type="project" value="InterPro"/>
</dbReference>
<dbReference type="InterPro" id="IPR050564">
    <property type="entry name" value="F420-G6PD/mer"/>
</dbReference>
<keyword evidence="1" id="KW-0560">Oxidoreductase</keyword>
<name>W4LHF3_ENTF1</name>
<evidence type="ECO:0000313" key="4">
    <source>
        <dbReference type="Proteomes" id="UP000019141"/>
    </source>
</evidence>
<evidence type="ECO:0000256" key="1">
    <source>
        <dbReference type="ARBA" id="ARBA00023002"/>
    </source>
</evidence>
<dbReference type="Pfam" id="PF00296">
    <property type="entry name" value="Bac_luciferase"/>
    <property type="match status" value="1"/>
</dbReference>
<dbReference type="NCBIfam" id="TIGR03619">
    <property type="entry name" value="F420_Rv2161c"/>
    <property type="match status" value="1"/>
</dbReference>
<dbReference type="Gene3D" id="3.20.20.30">
    <property type="entry name" value="Luciferase-like domain"/>
    <property type="match status" value="1"/>
</dbReference>
<dbReference type="InterPro" id="IPR011251">
    <property type="entry name" value="Luciferase-like_dom"/>
</dbReference>
<dbReference type="EMBL" id="AZHW01000652">
    <property type="protein sequence ID" value="ETW97538.1"/>
    <property type="molecule type" value="Genomic_DNA"/>
</dbReference>
<dbReference type="InterPro" id="IPR036661">
    <property type="entry name" value="Luciferase-like_sf"/>
</dbReference>
<evidence type="ECO:0000259" key="2">
    <source>
        <dbReference type="Pfam" id="PF00296"/>
    </source>
</evidence>
<dbReference type="InterPro" id="IPR019921">
    <property type="entry name" value="Lucif-like_OxRdtase_Rv2161c"/>
</dbReference>